<dbReference type="AlphaFoldDB" id="A0AAJ6QPV9"/>
<dbReference type="KEGG" id="goe:100908719"/>
<dbReference type="RefSeq" id="XP_003739916.1">
    <property type="nucleotide sequence ID" value="XM_003739868.2"/>
</dbReference>
<sequence>MNSQLRCEPCDKRFDGVIPYQQHLASEKHLKKLRALESPSLVSQSAQDVNFLHCEPCGKKFAGQVPYNQHIISERHLKKMRESVSVPSSSISTQSTAESSCPLCNVTFEKSADLYQHFGTNEHRVRSVQKATQNASPSGLTAEQKEDRDLLIRVIANHNRDFLVCPADMPFMDFVAKHNIFS</sequence>
<dbReference type="Pfam" id="PF12874">
    <property type="entry name" value="zf-met"/>
    <property type="match status" value="2"/>
</dbReference>
<keyword evidence="2" id="KW-1185">Reference proteome</keyword>
<dbReference type="GeneID" id="100908719"/>
<reference evidence="3" key="1">
    <citation type="submission" date="2025-08" db="UniProtKB">
        <authorList>
            <consortium name="RefSeq"/>
        </authorList>
    </citation>
    <scope>IDENTIFICATION</scope>
</reference>
<name>A0AAJ6QPV9_9ACAR</name>
<protein>
    <submittedName>
        <fullName evidence="3">Uncharacterized protein LOC100908719</fullName>
    </submittedName>
</protein>
<dbReference type="GO" id="GO:0008270">
    <property type="term" value="F:zinc ion binding"/>
    <property type="evidence" value="ECO:0007669"/>
    <property type="project" value="InterPro"/>
</dbReference>
<evidence type="ECO:0000313" key="2">
    <source>
        <dbReference type="Proteomes" id="UP000694867"/>
    </source>
</evidence>
<dbReference type="SMART" id="SM00451">
    <property type="entry name" value="ZnF_U1"/>
    <property type="match status" value="3"/>
</dbReference>
<organism evidence="2 3">
    <name type="scientific">Galendromus occidentalis</name>
    <name type="common">western predatory mite</name>
    <dbReference type="NCBI Taxonomy" id="34638"/>
    <lineage>
        <taxon>Eukaryota</taxon>
        <taxon>Metazoa</taxon>
        <taxon>Ecdysozoa</taxon>
        <taxon>Arthropoda</taxon>
        <taxon>Chelicerata</taxon>
        <taxon>Arachnida</taxon>
        <taxon>Acari</taxon>
        <taxon>Parasitiformes</taxon>
        <taxon>Mesostigmata</taxon>
        <taxon>Gamasina</taxon>
        <taxon>Phytoseioidea</taxon>
        <taxon>Phytoseiidae</taxon>
        <taxon>Typhlodrominae</taxon>
        <taxon>Galendromus</taxon>
    </lineage>
</organism>
<feature type="domain" description="C2H2-type" evidence="1">
    <location>
        <begin position="101"/>
        <end position="123"/>
    </location>
</feature>
<dbReference type="GO" id="GO:0003676">
    <property type="term" value="F:nucleic acid binding"/>
    <property type="evidence" value="ECO:0007669"/>
    <property type="project" value="InterPro"/>
</dbReference>
<dbReference type="InterPro" id="IPR003604">
    <property type="entry name" value="Matrin/U1-like-C_Znf_C2H2"/>
</dbReference>
<dbReference type="SUPFAM" id="SSF57667">
    <property type="entry name" value="beta-beta-alpha zinc fingers"/>
    <property type="match status" value="2"/>
</dbReference>
<dbReference type="PROSITE" id="PS00028">
    <property type="entry name" value="ZINC_FINGER_C2H2_1"/>
    <property type="match status" value="3"/>
</dbReference>
<evidence type="ECO:0000313" key="3">
    <source>
        <dbReference type="RefSeq" id="XP_003739916.1"/>
    </source>
</evidence>
<accession>A0AAJ6QPV9</accession>
<feature type="domain" description="C2H2-type" evidence="1">
    <location>
        <begin position="54"/>
        <end position="76"/>
    </location>
</feature>
<evidence type="ECO:0000259" key="1">
    <source>
        <dbReference type="PROSITE" id="PS00028"/>
    </source>
</evidence>
<dbReference type="Proteomes" id="UP000694867">
    <property type="component" value="Unplaced"/>
</dbReference>
<dbReference type="InterPro" id="IPR013087">
    <property type="entry name" value="Znf_C2H2_type"/>
</dbReference>
<feature type="domain" description="C2H2-type" evidence="1">
    <location>
        <begin position="7"/>
        <end position="29"/>
    </location>
</feature>
<dbReference type="InterPro" id="IPR036236">
    <property type="entry name" value="Znf_C2H2_sf"/>
</dbReference>
<gene>
    <name evidence="3" type="primary">LOC100908719</name>
</gene>
<dbReference type="SMART" id="SM00355">
    <property type="entry name" value="ZnF_C2H2"/>
    <property type="match status" value="3"/>
</dbReference>
<dbReference type="Gene3D" id="3.30.160.60">
    <property type="entry name" value="Classic Zinc Finger"/>
    <property type="match status" value="2"/>
</dbReference>
<proteinExistence type="predicted"/>